<protein>
    <submittedName>
        <fullName evidence="2">Uncharacterized protein</fullName>
    </submittedName>
</protein>
<feature type="compositionally biased region" description="Basic and acidic residues" evidence="1">
    <location>
        <begin position="127"/>
        <end position="140"/>
    </location>
</feature>
<feature type="compositionally biased region" description="Low complexity" evidence="1">
    <location>
        <begin position="243"/>
        <end position="255"/>
    </location>
</feature>
<evidence type="ECO:0000256" key="1">
    <source>
        <dbReference type="SAM" id="MobiDB-lite"/>
    </source>
</evidence>
<feature type="compositionally biased region" description="Low complexity" evidence="1">
    <location>
        <begin position="267"/>
        <end position="279"/>
    </location>
</feature>
<proteinExistence type="predicted"/>
<evidence type="ECO:0000313" key="2">
    <source>
        <dbReference type="EMBL" id="PSR75250.1"/>
    </source>
</evidence>
<feature type="compositionally biased region" description="Low complexity" evidence="1">
    <location>
        <begin position="292"/>
        <end position="303"/>
    </location>
</feature>
<keyword evidence="3" id="KW-1185">Reference proteome</keyword>
<reference evidence="2 3" key="1">
    <citation type="journal article" date="2018" name="Mycol. Prog.">
        <title>Coniella lustricola, a new species from submerged detritus.</title>
        <authorList>
            <person name="Raudabaugh D.B."/>
            <person name="Iturriaga T."/>
            <person name="Carver A."/>
            <person name="Mondo S."/>
            <person name="Pangilinan J."/>
            <person name="Lipzen A."/>
            <person name="He G."/>
            <person name="Amirebrahimi M."/>
            <person name="Grigoriev I.V."/>
            <person name="Miller A.N."/>
        </authorList>
    </citation>
    <scope>NUCLEOTIDE SEQUENCE [LARGE SCALE GENOMIC DNA]</scope>
    <source>
        <strain evidence="2 3">B22-T-1</strain>
    </source>
</reference>
<dbReference type="Proteomes" id="UP000241462">
    <property type="component" value="Unassembled WGS sequence"/>
</dbReference>
<dbReference type="EMBL" id="KZ678781">
    <property type="protein sequence ID" value="PSR75250.1"/>
    <property type="molecule type" value="Genomic_DNA"/>
</dbReference>
<name>A0A2T2ZSM2_9PEZI</name>
<feature type="region of interest" description="Disordered" evidence="1">
    <location>
        <begin position="1"/>
        <end position="36"/>
    </location>
</feature>
<dbReference type="OrthoDB" id="5401193at2759"/>
<feature type="region of interest" description="Disordered" evidence="1">
    <location>
        <begin position="63"/>
        <end position="402"/>
    </location>
</feature>
<gene>
    <name evidence="2" type="ORF">BD289DRAFT_496984</name>
</gene>
<feature type="compositionally biased region" description="Polar residues" evidence="1">
    <location>
        <begin position="360"/>
        <end position="377"/>
    </location>
</feature>
<feature type="compositionally biased region" description="Polar residues" evidence="1">
    <location>
        <begin position="93"/>
        <end position="115"/>
    </location>
</feature>
<evidence type="ECO:0000313" key="3">
    <source>
        <dbReference type="Proteomes" id="UP000241462"/>
    </source>
</evidence>
<dbReference type="AlphaFoldDB" id="A0A2T2ZSM2"/>
<dbReference type="STRING" id="2025994.A0A2T2ZSM2"/>
<feature type="compositionally biased region" description="Polar residues" evidence="1">
    <location>
        <begin position="21"/>
        <end position="32"/>
    </location>
</feature>
<organism evidence="2 3">
    <name type="scientific">Coniella lustricola</name>
    <dbReference type="NCBI Taxonomy" id="2025994"/>
    <lineage>
        <taxon>Eukaryota</taxon>
        <taxon>Fungi</taxon>
        <taxon>Dikarya</taxon>
        <taxon>Ascomycota</taxon>
        <taxon>Pezizomycotina</taxon>
        <taxon>Sordariomycetes</taxon>
        <taxon>Sordariomycetidae</taxon>
        <taxon>Diaporthales</taxon>
        <taxon>Schizoparmaceae</taxon>
        <taxon>Coniella</taxon>
    </lineage>
</organism>
<feature type="compositionally biased region" description="Polar residues" evidence="1">
    <location>
        <begin position="339"/>
        <end position="353"/>
    </location>
</feature>
<feature type="compositionally biased region" description="Gly residues" evidence="1">
    <location>
        <begin position="378"/>
        <end position="392"/>
    </location>
</feature>
<dbReference type="InParanoid" id="A0A2T2ZSM2"/>
<sequence>MSYYGDSQWPAGAQPAAANWDHQTPPTRSGASSAIPREETSAFWYQFEEVERAIENLVKSGKMFSMPGARHPRGSGGPQRPHSVEFDGRPGHPSSNLQNFYASQRHQSSRGSNEAEQMMQHKRRMAAQRERELRNYHQEQHAAGSAATNVNPANPNRPERNLSPGNLSEEARRDLIARQRSALYGEGPFSDAGGYIDETGAPRQGLPAPHGGPANLRGASPLAYEYGRNQPGHPDNATGGTNAAAAAAASAAQSSTEPSMGGAPLTSRSSSNASPQSNPGPKGPLEQTSRTSNSSPGSGSPNNAKPSAGKVVAPIGTRPSGSMGNQGPAHAALAKQSVAPLSSPLTHGYNASGSGDAAGTNASAGPISTPTATTSGEGSSGLGNWGQRGGPWGPKTQTSVWG</sequence>
<accession>A0A2T2ZSM2</accession>